<dbReference type="PANTHER" id="PTHR11455">
    <property type="entry name" value="CRYPTOCHROME"/>
    <property type="match status" value="1"/>
</dbReference>
<feature type="binding site" evidence="4">
    <location>
        <begin position="355"/>
        <end position="357"/>
    </location>
    <ligand>
        <name>FAD</name>
        <dbReference type="ChEBI" id="CHEBI:57692"/>
    </ligand>
</feature>
<feature type="region of interest" description="Disordered" evidence="7">
    <location>
        <begin position="428"/>
        <end position="452"/>
    </location>
</feature>
<keyword evidence="2 4" id="KW-0274">FAD</keyword>
<feature type="site" description="Electron transfer via tryptophanyl radical" evidence="5">
    <location>
        <position position="289"/>
    </location>
</feature>
<dbReference type="GO" id="GO:0006950">
    <property type="term" value="P:response to stress"/>
    <property type="evidence" value="ECO:0007669"/>
    <property type="project" value="UniProtKB-ARBA"/>
</dbReference>
<comment type="cofactor">
    <cofactor evidence="4">
        <name>FAD</name>
        <dbReference type="ChEBI" id="CHEBI:57692"/>
    </cofactor>
    <text evidence="4">Binds 1 FAD per subunit.</text>
</comment>
<dbReference type="GO" id="GO:0006139">
    <property type="term" value="P:nucleobase-containing compound metabolic process"/>
    <property type="evidence" value="ECO:0007669"/>
    <property type="project" value="UniProtKB-ARBA"/>
</dbReference>
<feature type="binding site" evidence="4">
    <location>
        <begin position="229"/>
        <end position="233"/>
    </location>
    <ligand>
        <name>FAD</name>
        <dbReference type="ChEBI" id="CHEBI:57692"/>
    </ligand>
</feature>
<dbReference type="Gene3D" id="1.10.579.10">
    <property type="entry name" value="DNA Cyclobutane Dipyrimidine Photolyase, subunit A, domain 3"/>
    <property type="match status" value="1"/>
</dbReference>
<dbReference type="InterPro" id="IPR005101">
    <property type="entry name" value="Cryptochr/Photolyase_FAD-bd"/>
</dbReference>
<comment type="caution">
    <text evidence="9">The sequence shown here is derived from an EMBL/GenBank/DDBJ whole genome shotgun (WGS) entry which is preliminary data.</text>
</comment>
<evidence type="ECO:0000256" key="4">
    <source>
        <dbReference type="PIRSR" id="PIRSR602081-1"/>
    </source>
</evidence>
<evidence type="ECO:0000256" key="5">
    <source>
        <dbReference type="PIRSR" id="PIRSR602081-2"/>
    </source>
</evidence>
<keyword evidence="3 6" id="KW-0157">Chromophore</keyword>
<accession>A0A7K3LYG7</accession>
<dbReference type="PROSITE" id="PS00394">
    <property type="entry name" value="DNA_PHOTOLYASES_1_1"/>
    <property type="match status" value="1"/>
</dbReference>
<evidence type="ECO:0000256" key="2">
    <source>
        <dbReference type="ARBA" id="ARBA00022827"/>
    </source>
</evidence>
<dbReference type="PANTHER" id="PTHR11455:SF9">
    <property type="entry name" value="CRYPTOCHROME CIRCADIAN CLOCK 5 ISOFORM X1"/>
    <property type="match status" value="1"/>
</dbReference>
<dbReference type="Gene3D" id="3.40.50.620">
    <property type="entry name" value="HUPs"/>
    <property type="match status" value="1"/>
</dbReference>
<dbReference type="PROSITE" id="PS00691">
    <property type="entry name" value="DNA_PHOTOLYASES_1_2"/>
    <property type="match status" value="1"/>
</dbReference>
<dbReference type="PRINTS" id="PR00147">
    <property type="entry name" value="DNAPHOTLYASE"/>
</dbReference>
<keyword evidence="9" id="KW-0456">Lyase</keyword>
<evidence type="ECO:0000256" key="6">
    <source>
        <dbReference type="RuleBase" id="RU004182"/>
    </source>
</evidence>
<dbReference type="InterPro" id="IPR036155">
    <property type="entry name" value="Crypto/Photolyase_N_sf"/>
</dbReference>
<dbReference type="PROSITE" id="PS51645">
    <property type="entry name" value="PHR_CRY_ALPHA_BETA"/>
    <property type="match status" value="1"/>
</dbReference>
<dbReference type="InterPro" id="IPR006050">
    <property type="entry name" value="DNA_photolyase_N"/>
</dbReference>
<comment type="similarity">
    <text evidence="6">Belongs to the DNA photolyase family.</text>
</comment>
<dbReference type="EMBL" id="WLZY01000001">
    <property type="protein sequence ID" value="NDL55722.1"/>
    <property type="molecule type" value="Genomic_DNA"/>
</dbReference>
<dbReference type="AlphaFoldDB" id="A0A7K3LYG7"/>
<protein>
    <submittedName>
        <fullName evidence="9">Deoxyribodipyrimidine photo-lyase</fullName>
    </submittedName>
</protein>
<dbReference type="SUPFAM" id="SSF52425">
    <property type="entry name" value="Cryptochrome/photolyase, N-terminal domain"/>
    <property type="match status" value="1"/>
</dbReference>
<name>A0A7K3LYG7_9ACTN</name>
<dbReference type="InterPro" id="IPR036134">
    <property type="entry name" value="Crypto/Photolyase_FAD-like_sf"/>
</dbReference>
<keyword evidence="1 4" id="KW-0285">Flavoprotein</keyword>
<dbReference type="GO" id="GO:0009416">
    <property type="term" value="P:response to light stimulus"/>
    <property type="evidence" value="ECO:0007669"/>
    <property type="project" value="TreeGrafter"/>
</dbReference>
<evidence type="ECO:0000256" key="1">
    <source>
        <dbReference type="ARBA" id="ARBA00022630"/>
    </source>
</evidence>
<reference evidence="9 10" key="1">
    <citation type="submission" date="2019-11" db="EMBL/GenBank/DDBJ databases">
        <authorList>
            <person name="Li X.-J."/>
            <person name="Feng X.-M."/>
        </authorList>
    </citation>
    <scope>NUCLEOTIDE SEQUENCE [LARGE SCALE GENOMIC DNA]</scope>
    <source>
        <strain evidence="9 10">XMNu-373</strain>
    </source>
</reference>
<evidence type="ECO:0000259" key="8">
    <source>
        <dbReference type="PROSITE" id="PS51645"/>
    </source>
</evidence>
<dbReference type="GO" id="GO:0003677">
    <property type="term" value="F:DNA binding"/>
    <property type="evidence" value="ECO:0007669"/>
    <property type="project" value="TreeGrafter"/>
</dbReference>
<keyword evidence="10" id="KW-1185">Reference proteome</keyword>
<dbReference type="RefSeq" id="WP_162448407.1">
    <property type="nucleotide sequence ID" value="NZ_WLZY01000001.1"/>
</dbReference>
<dbReference type="InterPro" id="IPR018394">
    <property type="entry name" value="DNA_photolyase_1_CS_C"/>
</dbReference>
<dbReference type="GO" id="GO:0071949">
    <property type="term" value="F:FAD binding"/>
    <property type="evidence" value="ECO:0007669"/>
    <property type="project" value="TreeGrafter"/>
</dbReference>
<dbReference type="Gene3D" id="1.25.40.80">
    <property type="match status" value="1"/>
</dbReference>
<dbReference type="InterPro" id="IPR002081">
    <property type="entry name" value="Cryptochrome/DNA_photolyase_1"/>
</dbReference>
<sequence length="452" mass="50259">MTVVVLFTRDLRVYDQPVLSRACREYQSVVPLFVVDERIRRSAPASPNRAEFLAAALADLRSSLRTLGADLVIRRGDVIAETLRVVAAVGASAVFVTADVSGYAQARARLLLRESAQAGIRVEFGPGVTVVPAGELTPAGGDHYRVFTPYFRAWQQTRWRHVVPAPPRVPFRQDVEAGPLPAADDIVAGQRSPVLPEGGESAGLRALEKAVRVARLGGQDRDDLAADQTTRLSPYLHFGCLSALHVARRFENVDPDVVRQLAWRDFMHQVTMAFPDMPTHDYRPRDIAWRDDSDALTAWQEGRTGMPIVDAGMRQLLAEGWMHNRARLITASFLTKTLRVDWRHGAAHFARWLVDGDIANNAGGWQWMAGTGNDTRPNRVLNPIRQARRFDPTGVYVRRYVPELADVAGADVHEPWRLPERSRARLEYPPPLIEPAGAPRGHSAQPPLWSAE</sequence>
<feature type="site" description="Electron transfer via tryptophanyl radical" evidence="5">
    <location>
        <position position="365"/>
    </location>
</feature>
<evidence type="ECO:0000256" key="7">
    <source>
        <dbReference type="SAM" id="MobiDB-lite"/>
    </source>
</evidence>
<feature type="site" description="Electron transfer via tryptophanyl radical" evidence="5">
    <location>
        <position position="342"/>
    </location>
</feature>
<dbReference type="Proteomes" id="UP000460435">
    <property type="component" value="Unassembled WGS sequence"/>
</dbReference>
<gene>
    <name evidence="9" type="ORF">F7O44_01415</name>
</gene>
<dbReference type="GO" id="GO:0003904">
    <property type="term" value="F:deoxyribodipyrimidine photo-lyase activity"/>
    <property type="evidence" value="ECO:0007669"/>
    <property type="project" value="TreeGrafter"/>
</dbReference>
<dbReference type="InterPro" id="IPR014729">
    <property type="entry name" value="Rossmann-like_a/b/a_fold"/>
</dbReference>
<dbReference type="Pfam" id="PF03441">
    <property type="entry name" value="FAD_binding_7"/>
    <property type="match status" value="1"/>
</dbReference>
<feature type="domain" description="Photolyase/cryptochrome alpha/beta" evidence="8">
    <location>
        <begin position="1"/>
        <end position="130"/>
    </location>
</feature>
<dbReference type="Pfam" id="PF00875">
    <property type="entry name" value="DNA_photolyase"/>
    <property type="match status" value="1"/>
</dbReference>
<evidence type="ECO:0000256" key="3">
    <source>
        <dbReference type="ARBA" id="ARBA00022991"/>
    </source>
</evidence>
<organism evidence="9 10">
    <name type="scientific">Phytoactinopolyspora mesophila</name>
    <dbReference type="NCBI Taxonomy" id="2650750"/>
    <lineage>
        <taxon>Bacteria</taxon>
        <taxon>Bacillati</taxon>
        <taxon>Actinomycetota</taxon>
        <taxon>Actinomycetes</taxon>
        <taxon>Jiangellales</taxon>
        <taxon>Jiangellaceae</taxon>
        <taxon>Phytoactinopolyspora</taxon>
    </lineage>
</organism>
<proteinExistence type="inferred from homology"/>
<evidence type="ECO:0000313" key="10">
    <source>
        <dbReference type="Proteomes" id="UP000460435"/>
    </source>
</evidence>
<evidence type="ECO:0000313" key="9">
    <source>
        <dbReference type="EMBL" id="NDL55722.1"/>
    </source>
</evidence>
<dbReference type="SUPFAM" id="SSF48173">
    <property type="entry name" value="Cryptochrome/photolyase FAD-binding domain"/>
    <property type="match status" value="1"/>
</dbReference>